<dbReference type="GeneID" id="97231946"/>
<dbReference type="RefSeq" id="WP_005321529.1">
    <property type="nucleotide sequence ID" value="NZ_CP011340.1"/>
</dbReference>
<dbReference type="Proteomes" id="UP000060513">
    <property type="component" value="Chromosome"/>
</dbReference>
<dbReference type="STRING" id="38300.SPRI_7021"/>
<dbReference type="OMA" id="TWWITSE"/>
<proteinExistence type="predicted"/>
<dbReference type="EMBL" id="CP011340">
    <property type="protein sequence ID" value="ALC25327.1"/>
    <property type="molecule type" value="Genomic_DNA"/>
</dbReference>
<dbReference type="KEGG" id="spri:SPRI_7021"/>
<dbReference type="OrthoDB" id="4257317at2"/>
<evidence type="ECO:0000313" key="2">
    <source>
        <dbReference type="Proteomes" id="UP000060513"/>
    </source>
</evidence>
<dbReference type="PATRIC" id="fig|38300.4.peg.7351"/>
<dbReference type="AlphaFoldDB" id="A0A0M4DH47"/>
<accession>A0A0M4DH47</accession>
<evidence type="ECO:0000313" key="1">
    <source>
        <dbReference type="EMBL" id="ALC25327.1"/>
    </source>
</evidence>
<gene>
    <name evidence="1" type="ORF">SPRI_7021</name>
</gene>
<protein>
    <submittedName>
        <fullName evidence="1">Uncharacterized protein</fullName>
    </submittedName>
</protein>
<sequence length="92" mass="10110">MSTWLIIAEETVTADGSASHRHVKVVRPVTGNKTREQALVELHKVARSHTPDSLKGTSTVVGRDSDGSFWVLPKNGRGEASCHLRLIEQIRP</sequence>
<name>A0A0M4DH47_STRPR</name>
<organism evidence="1">
    <name type="scientific">Streptomyces pristinaespiralis</name>
    <dbReference type="NCBI Taxonomy" id="38300"/>
    <lineage>
        <taxon>Bacteria</taxon>
        <taxon>Bacillati</taxon>
        <taxon>Actinomycetota</taxon>
        <taxon>Actinomycetes</taxon>
        <taxon>Kitasatosporales</taxon>
        <taxon>Streptomycetaceae</taxon>
        <taxon>Streptomyces</taxon>
    </lineage>
</organism>
<reference evidence="1 2" key="1">
    <citation type="submission" date="2015-08" db="EMBL/GenBank/DDBJ databases">
        <title>Genome sequence of the pristinamycin over-producing bacterium Streptomyces pristinaespiralis HCCB10218.</title>
        <authorList>
            <person name="Tian J."/>
            <person name="Yang J."/>
            <person name="Li L."/>
            <person name="Ruan L."/>
            <person name="Wei W."/>
            <person name="Zheng G."/>
            <person name="Wei Z."/>
            <person name="Yang S."/>
            <person name="Ge M."/>
            <person name="Jiang W."/>
            <person name="Lu Y."/>
        </authorList>
    </citation>
    <scope>NUCLEOTIDE SEQUENCE [LARGE SCALE GENOMIC DNA]</scope>
    <source>
        <strain evidence="1 2">HCCB 10218</strain>
    </source>
</reference>